<keyword evidence="4" id="KW-1185">Reference proteome</keyword>
<reference evidence="3 4" key="1">
    <citation type="journal article" date="2015" name="Genome Biol. Evol.">
        <title>The genome of winter moth (Operophtera brumata) provides a genomic perspective on sexual dimorphism and phenology.</title>
        <authorList>
            <person name="Derks M.F."/>
            <person name="Smit S."/>
            <person name="Salis L."/>
            <person name="Schijlen E."/>
            <person name="Bossers A."/>
            <person name="Mateman C."/>
            <person name="Pijl A.S."/>
            <person name="de Ridder D."/>
            <person name="Groenen M.A."/>
            <person name="Visser M.E."/>
            <person name="Megens H.J."/>
        </authorList>
    </citation>
    <scope>NUCLEOTIDE SEQUENCE [LARGE SCALE GENOMIC DNA]</scope>
    <source>
        <strain evidence="3">WM2013NL</strain>
        <tissue evidence="3">Head and thorax</tissue>
    </source>
</reference>
<evidence type="ECO:0000256" key="2">
    <source>
        <dbReference type="ARBA" id="ARBA00022801"/>
    </source>
</evidence>
<comment type="similarity">
    <text evidence="1">Belongs to the DDAH family.</text>
</comment>
<keyword evidence="2" id="KW-0378">Hydrolase</keyword>
<dbReference type="PANTHER" id="PTHR12737">
    <property type="entry name" value="DIMETHYLARGININE DIMETHYLAMINOHYDROLASE"/>
    <property type="match status" value="1"/>
</dbReference>
<dbReference type="InterPro" id="IPR033199">
    <property type="entry name" value="DDAH-like"/>
</dbReference>
<evidence type="ECO:0000313" key="3">
    <source>
        <dbReference type="EMBL" id="KOB65244.1"/>
    </source>
</evidence>
<proteinExistence type="inferred from homology"/>
<dbReference type="EMBL" id="JTDY01007389">
    <property type="protein sequence ID" value="KOB65244.1"/>
    <property type="molecule type" value="Genomic_DNA"/>
</dbReference>
<dbReference type="PANTHER" id="PTHR12737:SF9">
    <property type="entry name" value="DIMETHYLARGININASE"/>
    <property type="match status" value="1"/>
</dbReference>
<sequence length="210" mass="23015">MASGSVFKENFYTHAIVGVVKSTVAEEAEVDTYALKYQHDYLLRILRDMNVNVIEVDFQGPFTGSLLLDRVAVSVNGVLTNLKVILQQELNQLVIEQNNPDARVCGADVLIQGREIFVGISETTNEAGAVELAEAFKDFPVTAIRMPRGTTHLKDYITSGGKGMLVVGPSSEAQEIQTLLEREAEAFLVKMHGFKLNVSCTTTGAQFFVD</sequence>
<dbReference type="GO" id="GO:0000052">
    <property type="term" value="P:citrulline metabolic process"/>
    <property type="evidence" value="ECO:0007669"/>
    <property type="project" value="TreeGrafter"/>
</dbReference>
<dbReference type="Proteomes" id="UP000037510">
    <property type="component" value="Unassembled WGS sequence"/>
</dbReference>
<dbReference type="GO" id="GO:0006525">
    <property type="term" value="P:arginine metabolic process"/>
    <property type="evidence" value="ECO:0007669"/>
    <property type="project" value="TreeGrafter"/>
</dbReference>
<organism evidence="3 4">
    <name type="scientific">Operophtera brumata</name>
    <name type="common">Winter moth</name>
    <name type="synonym">Phalaena brumata</name>
    <dbReference type="NCBI Taxonomy" id="104452"/>
    <lineage>
        <taxon>Eukaryota</taxon>
        <taxon>Metazoa</taxon>
        <taxon>Ecdysozoa</taxon>
        <taxon>Arthropoda</taxon>
        <taxon>Hexapoda</taxon>
        <taxon>Insecta</taxon>
        <taxon>Pterygota</taxon>
        <taxon>Neoptera</taxon>
        <taxon>Endopterygota</taxon>
        <taxon>Lepidoptera</taxon>
        <taxon>Glossata</taxon>
        <taxon>Ditrysia</taxon>
        <taxon>Geometroidea</taxon>
        <taxon>Geometridae</taxon>
        <taxon>Larentiinae</taxon>
        <taxon>Operophtera</taxon>
    </lineage>
</organism>
<evidence type="ECO:0000313" key="4">
    <source>
        <dbReference type="Proteomes" id="UP000037510"/>
    </source>
</evidence>
<dbReference type="GO" id="GO:0016403">
    <property type="term" value="F:dimethylargininase activity"/>
    <property type="evidence" value="ECO:0007669"/>
    <property type="project" value="TreeGrafter"/>
</dbReference>
<evidence type="ECO:0000256" key="1">
    <source>
        <dbReference type="ARBA" id="ARBA00008532"/>
    </source>
</evidence>
<dbReference type="GO" id="GO:0045429">
    <property type="term" value="P:positive regulation of nitric oxide biosynthetic process"/>
    <property type="evidence" value="ECO:0007669"/>
    <property type="project" value="TreeGrafter"/>
</dbReference>
<name>A0A0L7KQK9_OPEBR</name>
<protein>
    <submittedName>
        <fullName evidence="3">Uncharacterized protein</fullName>
    </submittedName>
</protein>
<dbReference type="AlphaFoldDB" id="A0A0L7KQK9"/>
<dbReference type="SUPFAM" id="SSF55909">
    <property type="entry name" value="Pentein"/>
    <property type="match status" value="1"/>
</dbReference>
<accession>A0A0L7KQK9</accession>
<dbReference type="GO" id="GO:0016597">
    <property type="term" value="F:amino acid binding"/>
    <property type="evidence" value="ECO:0007669"/>
    <property type="project" value="TreeGrafter"/>
</dbReference>
<dbReference type="Gene3D" id="3.75.10.10">
    <property type="entry name" value="L-arginine/glycine Amidinotransferase, Chain A"/>
    <property type="match status" value="1"/>
</dbReference>
<gene>
    <name evidence="3" type="ORF">OBRU01_23017</name>
</gene>
<dbReference type="STRING" id="104452.A0A0L7KQK9"/>
<comment type="caution">
    <text evidence="3">The sequence shown here is derived from an EMBL/GenBank/DDBJ whole genome shotgun (WGS) entry which is preliminary data.</text>
</comment>